<dbReference type="EMBL" id="SNRY01003408">
    <property type="protein sequence ID" value="KAA6321086.1"/>
    <property type="molecule type" value="Genomic_DNA"/>
</dbReference>
<dbReference type="AlphaFoldDB" id="A0A5J4QGJ9"/>
<dbReference type="Gene3D" id="2.160.20.10">
    <property type="entry name" value="Single-stranded right-handed beta-helix, Pectin lyase-like"/>
    <property type="match status" value="1"/>
</dbReference>
<comment type="caution">
    <text evidence="2">The sequence shown here is derived from an EMBL/GenBank/DDBJ whole genome shotgun (WGS) entry which is preliminary data.</text>
</comment>
<sequence>LFPTEKHILYRPKDALLPAGVIAIGTKSYANLNEAIREATSSGDKIELGAGTFVIDARRTIVKGVTLKGAGKDATIIPLQAPAIASVHDNADEGAFILGENAAIEDVCIKYNTTRIPGKPWDSDEILSGVILGKYDENVVMNTSVKNCRIIGFRNGIRANHNTGIVIEGNEISNNRHGIQLGCGATGIIKDNVFTNNEVWGLFFWGTEERQTELGEPTITGNTFSGNWVGDVGIQWGTIIDYKVNLNGNTFSSDTKTVMVVDGTLDTTLSVKSSHTFTQSDPGFQANIVTNKVADVTLDGYSIVTPE</sequence>
<evidence type="ECO:0000313" key="2">
    <source>
        <dbReference type="EMBL" id="KAA6321086.1"/>
    </source>
</evidence>
<reference evidence="2" key="1">
    <citation type="submission" date="2019-03" db="EMBL/GenBank/DDBJ databases">
        <title>Single cell metagenomics reveals metabolic interactions within the superorganism composed of flagellate Streblomastix strix and complex community of Bacteroidetes bacteria on its surface.</title>
        <authorList>
            <person name="Treitli S.C."/>
            <person name="Kolisko M."/>
            <person name="Husnik F."/>
            <person name="Keeling P."/>
            <person name="Hampl V."/>
        </authorList>
    </citation>
    <scope>NUCLEOTIDE SEQUENCE</scope>
    <source>
        <strain evidence="2">STM</strain>
    </source>
</reference>
<evidence type="ECO:0000259" key="1">
    <source>
        <dbReference type="Pfam" id="PF05048"/>
    </source>
</evidence>
<dbReference type="InterPro" id="IPR012334">
    <property type="entry name" value="Pectin_lyas_fold"/>
</dbReference>
<dbReference type="InterPro" id="IPR007742">
    <property type="entry name" value="NosD_dom"/>
</dbReference>
<organism evidence="2">
    <name type="scientific">termite gut metagenome</name>
    <dbReference type="NCBI Taxonomy" id="433724"/>
    <lineage>
        <taxon>unclassified sequences</taxon>
        <taxon>metagenomes</taxon>
        <taxon>organismal metagenomes</taxon>
    </lineage>
</organism>
<accession>A0A5J4QGJ9</accession>
<dbReference type="Pfam" id="PF05048">
    <property type="entry name" value="NosD"/>
    <property type="match status" value="1"/>
</dbReference>
<dbReference type="InterPro" id="IPR006626">
    <property type="entry name" value="PbH1"/>
</dbReference>
<proteinExistence type="predicted"/>
<dbReference type="SUPFAM" id="SSF51126">
    <property type="entry name" value="Pectin lyase-like"/>
    <property type="match status" value="1"/>
</dbReference>
<feature type="non-terminal residue" evidence="2">
    <location>
        <position position="1"/>
    </location>
</feature>
<dbReference type="SMART" id="SM00710">
    <property type="entry name" value="PbH1"/>
    <property type="match status" value="4"/>
</dbReference>
<dbReference type="InterPro" id="IPR011050">
    <property type="entry name" value="Pectin_lyase_fold/virulence"/>
</dbReference>
<feature type="domain" description="Periplasmic copper-binding protein NosD beta helix" evidence="1">
    <location>
        <begin position="133"/>
        <end position="262"/>
    </location>
</feature>
<name>A0A5J4QGJ9_9ZZZZ</name>
<gene>
    <name evidence="2" type="ORF">EZS27_029219</name>
</gene>
<protein>
    <recommendedName>
        <fullName evidence="1">Periplasmic copper-binding protein NosD beta helix domain-containing protein</fullName>
    </recommendedName>
</protein>